<dbReference type="EMBL" id="JBGQQK010000043">
    <property type="protein sequence ID" value="MFL2103808.1"/>
    <property type="molecule type" value="Genomic_DNA"/>
</dbReference>
<dbReference type="RefSeq" id="WP_400886967.1">
    <property type="nucleotide sequence ID" value="NZ_JBGQQI010000036.1"/>
</dbReference>
<protein>
    <submittedName>
        <fullName evidence="1">Uncharacterized protein</fullName>
    </submittedName>
</protein>
<comment type="caution">
    <text evidence="1">The sequence shown here is derived from an EMBL/GenBank/DDBJ whole genome shotgun (WGS) entry which is preliminary data.</text>
</comment>
<reference evidence="1 2" key="1">
    <citation type="submission" date="2024-08" db="EMBL/GenBank/DDBJ databases">
        <authorList>
            <person name="Arias E."/>
        </authorList>
    </citation>
    <scope>NUCLEOTIDE SEQUENCE [LARGE SCALE GENOMIC DNA]</scope>
    <source>
        <strain evidence="1 2">FAM 24106</strain>
    </source>
</reference>
<evidence type="ECO:0000313" key="2">
    <source>
        <dbReference type="Proteomes" id="UP001625374"/>
    </source>
</evidence>
<sequence length="94" mass="11027">MLEQSYWKVVLRYGHIGQRNEVFVARYLAFNEEVSLLDVCETAKQMPGVKHSKLVSFAKEIDYSEYLVGKESEKENFYLQKLMTYNPIVLEEIA</sequence>
<gene>
    <name evidence="1" type="ORF">ACEN37_11135</name>
</gene>
<name>A0ABW8ULK8_9LACT</name>
<organism evidence="1 2">
    <name type="scientific">Marinilactibacillus psychrotolerans</name>
    <dbReference type="NCBI Taxonomy" id="191770"/>
    <lineage>
        <taxon>Bacteria</taxon>
        <taxon>Bacillati</taxon>
        <taxon>Bacillota</taxon>
        <taxon>Bacilli</taxon>
        <taxon>Lactobacillales</taxon>
        <taxon>Carnobacteriaceae</taxon>
        <taxon>Marinilactibacillus</taxon>
    </lineage>
</organism>
<proteinExistence type="predicted"/>
<dbReference type="Proteomes" id="UP001625374">
    <property type="component" value="Unassembled WGS sequence"/>
</dbReference>
<evidence type="ECO:0000313" key="1">
    <source>
        <dbReference type="EMBL" id="MFL2103808.1"/>
    </source>
</evidence>
<accession>A0ABW8ULK8</accession>
<keyword evidence="2" id="KW-1185">Reference proteome</keyword>